<feature type="region of interest" description="Disordered" evidence="1">
    <location>
        <begin position="1053"/>
        <end position="1092"/>
    </location>
</feature>
<comment type="caution">
    <text evidence="2">The sequence shown here is derived from an EMBL/GenBank/DDBJ whole genome shotgun (WGS) entry which is preliminary data.</text>
</comment>
<name>A0ABP0KAI5_9DINO</name>
<feature type="region of interest" description="Disordered" evidence="1">
    <location>
        <begin position="946"/>
        <end position="970"/>
    </location>
</feature>
<evidence type="ECO:0000313" key="3">
    <source>
        <dbReference type="Proteomes" id="UP001642464"/>
    </source>
</evidence>
<reference evidence="2 3" key="1">
    <citation type="submission" date="2024-02" db="EMBL/GenBank/DDBJ databases">
        <authorList>
            <person name="Chen Y."/>
            <person name="Shah S."/>
            <person name="Dougan E. K."/>
            <person name="Thang M."/>
            <person name="Chan C."/>
        </authorList>
    </citation>
    <scope>NUCLEOTIDE SEQUENCE [LARGE SCALE GENOMIC DNA]</scope>
</reference>
<feature type="region of interest" description="Disordered" evidence="1">
    <location>
        <begin position="117"/>
        <end position="165"/>
    </location>
</feature>
<dbReference type="PANTHER" id="PTHR37028">
    <property type="entry name" value="UNNAMED PRODUCT-RELATED"/>
    <property type="match status" value="1"/>
</dbReference>
<feature type="region of interest" description="Disordered" evidence="1">
    <location>
        <begin position="505"/>
        <end position="538"/>
    </location>
</feature>
<feature type="compositionally biased region" description="Polar residues" evidence="1">
    <location>
        <begin position="951"/>
        <end position="964"/>
    </location>
</feature>
<dbReference type="SUPFAM" id="SSF49879">
    <property type="entry name" value="SMAD/FHA domain"/>
    <property type="match status" value="1"/>
</dbReference>
<gene>
    <name evidence="2" type="ORF">SCF082_LOCUS16352</name>
</gene>
<dbReference type="PANTHER" id="PTHR37028:SF4">
    <property type="entry name" value="ALMS MOTIF DOMAIN-CONTAINING PROTEIN"/>
    <property type="match status" value="1"/>
</dbReference>
<dbReference type="Proteomes" id="UP001642464">
    <property type="component" value="Unassembled WGS sequence"/>
</dbReference>
<keyword evidence="3" id="KW-1185">Reference proteome</keyword>
<evidence type="ECO:0000313" key="2">
    <source>
        <dbReference type="EMBL" id="CAK9023819.1"/>
    </source>
</evidence>
<protein>
    <submittedName>
        <fullName evidence="2">Nibrin (Cell cycle regulatory protein p95) (Nijmegen breakage syndrome protein 1)</fullName>
    </submittedName>
</protein>
<feature type="compositionally biased region" description="Basic and acidic residues" evidence="1">
    <location>
        <begin position="1063"/>
        <end position="1082"/>
    </location>
</feature>
<evidence type="ECO:0000256" key="1">
    <source>
        <dbReference type="SAM" id="MobiDB-lite"/>
    </source>
</evidence>
<dbReference type="EMBL" id="CAXAMM010010646">
    <property type="protein sequence ID" value="CAK9023819.1"/>
    <property type="molecule type" value="Genomic_DNA"/>
</dbReference>
<dbReference type="InterPro" id="IPR008984">
    <property type="entry name" value="SMAD_FHA_dom_sf"/>
</dbReference>
<feature type="compositionally biased region" description="Basic residues" evidence="1">
    <location>
        <begin position="1083"/>
        <end position="1092"/>
    </location>
</feature>
<proteinExistence type="predicted"/>
<feature type="region of interest" description="Disordered" evidence="1">
    <location>
        <begin position="33"/>
        <end position="54"/>
    </location>
</feature>
<feature type="compositionally biased region" description="Basic and acidic residues" evidence="1">
    <location>
        <begin position="40"/>
        <end position="54"/>
    </location>
</feature>
<accession>A0ABP0KAI5</accession>
<organism evidence="2 3">
    <name type="scientific">Durusdinium trenchii</name>
    <dbReference type="NCBI Taxonomy" id="1381693"/>
    <lineage>
        <taxon>Eukaryota</taxon>
        <taxon>Sar</taxon>
        <taxon>Alveolata</taxon>
        <taxon>Dinophyceae</taxon>
        <taxon>Suessiales</taxon>
        <taxon>Symbiodiniaceae</taxon>
        <taxon>Durusdinium</taxon>
    </lineage>
</organism>
<sequence length="1092" mass="123448">MTETKVGASAASRRDLLVQQLLEERRHRLQQKLFANASEEPVRPSPERCSRLGRPEIDRTPVCVTEQIEHVEPQDDGFLTSVLARLRAAEKAEQHDQLSSQPEQAAPRAIQPFPEAEMQVPRETKPKACSQPPGRVGQKKRKPTKASQSKSPAPRRRSSSERFDHRLQKWQLQHQASREKQMQAKQEKDIEELEECTFQPSINSRSEFYARRSRGCLAEALPERLYHEADRRANLRNKAKEIMEADALCSCTFQPKINRKSTGSVGQRAPLHLRLDTLSKQREERARSAHLAEEKRSEHFFQPRISCRSERLVQRKRDMLYKSASHGQVECLRQLGPVEERLYAEAKEKEQRLAALQDVHAEELRSFPSVDDTSKQICKASVYFQGPQQDFLTRQQTFELAKQKRMDVRAQHLETECSFQPRITETSRQLVCNNVELLGETPEERIHRLAVRDAERREQTRQELEQLHHKDYTFKPEINPVSQALAASRLEDGVAASPHERLYRSALSKSRHDSGHSDDSSFRPQLDRRSSRRFAHVKSRYARPDLMESIRQEQEKKAEYLLERRRELEEERNADCTFTPSVTEGFQDIQKPVAVSGLDRFFELKNLALKKQQEQQEREQRVFRPETISAQGVKGVTVPESVLTLERYELKLLQTYRLGSLSEVLPLEISILDRSSTGHTFVNEQQPGKGHPQRLCAGDVLHFGVDPLRYKLSWRPMLMSISSRLAASELQSLQDKARGIGVFLTPEWSAQCTHLLLDQFAITPKLLCCIIDEFAPKAAAGLVTAFKESTSQSILQFCLPAALNAESCCLPGPDAEYASGLGAYVKQPLPRRELFRGIWVIFSAKPVYDTLSTALSCAGSPIQILTQDQSVSSVLQDLRKASSKGPPTEVWIIPTLPAGLGALAKPLQDLRCPCRMVSQKALVGAIIAGTIKDIRETAVLPKSELQAESFPDTQPTSAPCQPQDSKPAVQVKEDAERRIPAYSFLSFAQLNSSNHLQESFPNTFQDIAPGNLATNYGFHCQQNCSRGSRQSDTCAVCKVRGWTFLAVGGHSDAAMMSPGQPEAKQEVAEKKAKTEHEDLTLRREHRAPRGNS</sequence>
<feature type="compositionally biased region" description="Basic and acidic residues" evidence="1">
    <location>
        <begin position="510"/>
        <end position="529"/>
    </location>
</feature>